<evidence type="ECO:0000313" key="3">
    <source>
        <dbReference type="Proteomes" id="UP000016930"/>
    </source>
</evidence>
<name>M2QT29_CERS8</name>
<dbReference type="HOGENOM" id="CLU_402303_0_0_1"/>
<feature type="compositionally biased region" description="Basic and acidic residues" evidence="1">
    <location>
        <begin position="205"/>
        <end position="215"/>
    </location>
</feature>
<dbReference type="Proteomes" id="UP000016930">
    <property type="component" value="Unassembled WGS sequence"/>
</dbReference>
<reference evidence="2 3" key="1">
    <citation type="journal article" date="2012" name="Proc. Natl. Acad. Sci. U.S.A.">
        <title>Comparative genomics of Ceriporiopsis subvermispora and Phanerochaete chrysosporium provide insight into selective ligninolysis.</title>
        <authorList>
            <person name="Fernandez-Fueyo E."/>
            <person name="Ruiz-Duenas F.J."/>
            <person name="Ferreira P."/>
            <person name="Floudas D."/>
            <person name="Hibbett D.S."/>
            <person name="Canessa P."/>
            <person name="Larrondo L.F."/>
            <person name="James T.Y."/>
            <person name="Seelenfreund D."/>
            <person name="Lobos S."/>
            <person name="Polanco R."/>
            <person name="Tello M."/>
            <person name="Honda Y."/>
            <person name="Watanabe T."/>
            <person name="Watanabe T."/>
            <person name="Ryu J.S."/>
            <person name="Kubicek C.P."/>
            <person name="Schmoll M."/>
            <person name="Gaskell J."/>
            <person name="Hammel K.E."/>
            <person name="St John F.J."/>
            <person name="Vanden Wymelenberg A."/>
            <person name="Sabat G."/>
            <person name="Splinter BonDurant S."/>
            <person name="Syed K."/>
            <person name="Yadav J.S."/>
            <person name="Doddapaneni H."/>
            <person name="Subramanian V."/>
            <person name="Lavin J.L."/>
            <person name="Oguiza J.A."/>
            <person name="Perez G."/>
            <person name="Pisabarro A.G."/>
            <person name="Ramirez L."/>
            <person name="Santoyo F."/>
            <person name="Master E."/>
            <person name="Coutinho P.M."/>
            <person name="Henrissat B."/>
            <person name="Lombard V."/>
            <person name="Magnuson J.K."/>
            <person name="Kuees U."/>
            <person name="Hori C."/>
            <person name="Igarashi K."/>
            <person name="Samejima M."/>
            <person name="Held B.W."/>
            <person name="Barry K.W."/>
            <person name="LaButti K.M."/>
            <person name="Lapidus A."/>
            <person name="Lindquist E.A."/>
            <person name="Lucas S.M."/>
            <person name="Riley R."/>
            <person name="Salamov A.A."/>
            <person name="Hoffmeister D."/>
            <person name="Schwenk D."/>
            <person name="Hadar Y."/>
            <person name="Yarden O."/>
            <person name="de Vries R.P."/>
            <person name="Wiebenga A."/>
            <person name="Stenlid J."/>
            <person name="Eastwood D."/>
            <person name="Grigoriev I.V."/>
            <person name="Berka R.M."/>
            <person name="Blanchette R.A."/>
            <person name="Kersten P."/>
            <person name="Martinez A.T."/>
            <person name="Vicuna R."/>
            <person name="Cullen D."/>
        </authorList>
    </citation>
    <scope>NUCLEOTIDE SEQUENCE [LARGE SCALE GENOMIC DNA]</scope>
    <source>
        <strain evidence="2 3">B</strain>
    </source>
</reference>
<accession>M2QT29</accession>
<feature type="compositionally biased region" description="Low complexity" evidence="1">
    <location>
        <begin position="339"/>
        <end position="349"/>
    </location>
</feature>
<feature type="region of interest" description="Disordered" evidence="1">
    <location>
        <begin position="331"/>
        <end position="399"/>
    </location>
</feature>
<organism evidence="2 3">
    <name type="scientific">Ceriporiopsis subvermispora (strain B)</name>
    <name type="common">White-rot fungus</name>
    <name type="synonym">Gelatoporia subvermispora</name>
    <dbReference type="NCBI Taxonomy" id="914234"/>
    <lineage>
        <taxon>Eukaryota</taxon>
        <taxon>Fungi</taxon>
        <taxon>Dikarya</taxon>
        <taxon>Basidiomycota</taxon>
        <taxon>Agaricomycotina</taxon>
        <taxon>Agaricomycetes</taxon>
        <taxon>Polyporales</taxon>
        <taxon>Gelatoporiaceae</taxon>
        <taxon>Gelatoporia</taxon>
    </lineage>
</organism>
<feature type="region of interest" description="Disordered" evidence="1">
    <location>
        <begin position="13"/>
        <end position="40"/>
    </location>
</feature>
<proteinExistence type="predicted"/>
<evidence type="ECO:0000256" key="1">
    <source>
        <dbReference type="SAM" id="MobiDB-lite"/>
    </source>
</evidence>
<feature type="compositionally biased region" description="Polar residues" evidence="1">
    <location>
        <begin position="23"/>
        <end position="36"/>
    </location>
</feature>
<keyword evidence="3" id="KW-1185">Reference proteome</keyword>
<gene>
    <name evidence="2" type="ORF">CERSUDRAFT_81481</name>
</gene>
<feature type="region of interest" description="Disordered" evidence="1">
    <location>
        <begin position="53"/>
        <end position="103"/>
    </location>
</feature>
<sequence>MFRDITAAEYSIENVTFGWDTASPPQKSPESSQNESVRLRMREWEHERARLRELVREAEDDGARERVESKDRAQREASPEVEKPQEKVERARGETRSPERGERHVPTKIVIGKTSILTPPDSVLATPLSPLMEDPSECSFLPNDILTRSANESGLGFKQSLMMSFDKTMRLYKASTSAFGRSTPALSLSGESPLGQSRACVSEKPSLEDRKHVIEDDSTSPADNGTDRMTLWLRNVEKLVEDTTQNFAANASIPLSPLPLSPVSRRPSITRSNRSTGRMPRKILAASEIFSDISQTADGELSPRMDCSFPASPVDASKLDRTNMNFIDQTLPTIPSEQPSTVSPVKSPVPETPRRRRATVVTRSPQPSHGKKASLELHIDTGSPSKRREKSKSQNDLARPITPVTKLEFELEQLALPPRAKRLSEVVDRNLFIAPPRRVPSEASLVQQPIDRSPSIVHVEPYSQRPQTKLHPTMDTPARKHVEVVYDRFLMSTTGVKRVGKGYQSDNAGPVANIPAQNRTAMHKRSQRLFTARRQMPPPVSSEDIMHASSVDEFGVVVDSAKPRTSEDQGKNTVAVVRKAFKAIVTAKQMSNRFSKVA</sequence>
<dbReference type="OrthoDB" id="2804179at2759"/>
<dbReference type="AlphaFoldDB" id="M2QT29"/>
<evidence type="ECO:0000313" key="2">
    <source>
        <dbReference type="EMBL" id="EMD40193.1"/>
    </source>
</evidence>
<protein>
    <submittedName>
        <fullName evidence="2">Uncharacterized protein</fullName>
    </submittedName>
</protein>
<dbReference type="EMBL" id="KB445793">
    <property type="protein sequence ID" value="EMD40193.1"/>
    <property type="molecule type" value="Genomic_DNA"/>
</dbReference>
<dbReference type="STRING" id="914234.M2QT29"/>
<feature type="region of interest" description="Disordered" evidence="1">
    <location>
        <begin position="182"/>
        <end position="226"/>
    </location>
</feature>